<gene>
    <name evidence="3" type="ORF">AB0887_30550</name>
</gene>
<feature type="region of interest" description="Disordered" evidence="1">
    <location>
        <begin position="336"/>
        <end position="385"/>
    </location>
</feature>
<proteinExistence type="predicted"/>
<reference evidence="3 4" key="1">
    <citation type="submission" date="2024-06" db="EMBL/GenBank/DDBJ databases">
        <title>The Natural Products Discovery Center: Release of the First 8490 Sequenced Strains for Exploring Actinobacteria Biosynthetic Diversity.</title>
        <authorList>
            <person name="Kalkreuter E."/>
            <person name="Kautsar S.A."/>
            <person name="Yang D."/>
            <person name="Bader C.D."/>
            <person name="Teijaro C.N."/>
            <person name="Fluegel L."/>
            <person name="Davis C.M."/>
            <person name="Simpson J.R."/>
            <person name="Lauterbach L."/>
            <person name="Steele A.D."/>
            <person name="Gui C."/>
            <person name="Meng S."/>
            <person name="Li G."/>
            <person name="Viehrig K."/>
            <person name="Ye F."/>
            <person name="Su P."/>
            <person name="Kiefer A.F."/>
            <person name="Nichols A."/>
            <person name="Cepeda A.J."/>
            <person name="Yan W."/>
            <person name="Fan B."/>
            <person name="Jiang Y."/>
            <person name="Adhikari A."/>
            <person name="Zheng C.-J."/>
            <person name="Schuster L."/>
            <person name="Cowan T.M."/>
            <person name="Smanski M.J."/>
            <person name="Chevrette M.G."/>
            <person name="De Carvalho L.P.S."/>
            <person name="Shen B."/>
        </authorList>
    </citation>
    <scope>NUCLEOTIDE SEQUENCE [LARGE SCALE GENOMIC DNA]</scope>
    <source>
        <strain evidence="3 4">NPDC047833</strain>
    </source>
</reference>
<keyword evidence="2" id="KW-0812">Transmembrane</keyword>
<dbReference type="InterPro" id="IPR026467">
    <property type="entry name" value="Ser/Gly_Cys_C_dom"/>
</dbReference>
<keyword evidence="4" id="KW-1185">Reference proteome</keyword>
<evidence type="ECO:0000256" key="1">
    <source>
        <dbReference type="SAM" id="MobiDB-lite"/>
    </source>
</evidence>
<organism evidence="3 4">
    <name type="scientific">Streptomyces huasconensis</name>
    <dbReference type="NCBI Taxonomy" id="1854574"/>
    <lineage>
        <taxon>Bacteria</taxon>
        <taxon>Bacillati</taxon>
        <taxon>Actinomycetota</taxon>
        <taxon>Actinomycetes</taxon>
        <taxon>Kitasatosporales</taxon>
        <taxon>Streptomycetaceae</taxon>
        <taxon>Streptomyces</taxon>
    </lineage>
</organism>
<feature type="transmembrane region" description="Helical" evidence="2">
    <location>
        <begin position="147"/>
        <end position="167"/>
    </location>
</feature>
<comment type="caution">
    <text evidence="3">The sequence shown here is derived from an EMBL/GenBank/DDBJ whole genome shotgun (WGS) entry which is preliminary data.</text>
</comment>
<sequence>MSTAGIIYTLLIALFSVGLIRAVVAAGRAQGPAGGGQDDEGAFVRGTAEAAFLSGGPARLTDAVIAGLHEDGRLVVAGPGVVGIPRPTARNAVERAVLDAHAAAPGGALYWLRTTVMRSRPVQETGDALAARGLIMRPGPRRTCRRWAAAQLFGSFCGFGVAVMLTMVEYANAPFEEGGFDQVSDGLLALVPAGLIGFAVGLACMSVGEKQLTGAGRRALDEYVASAGHLTGAAHLVATRGLAAAHPDLRDQLIAAARVGRGHRMPVMAPPSLPHHDPHLWGAAAVVWCSSGVGGGGFACSGSGSGGGGGGSACSGGGGSACSGGGGGSACSGGGGGSACSGGGGGSACSSGGGGSSCSGGGGGGGSSCSSGGGGGSSCGSSSSS</sequence>
<name>A0ABV3M3K0_9ACTN</name>
<feature type="compositionally biased region" description="Gly residues" evidence="1">
    <location>
        <begin position="336"/>
        <end position="378"/>
    </location>
</feature>
<evidence type="ECO:0000313" key="3">
    <source>
        <dbReference type="EMBL" id="MEW2366278.1"/>
    </source>
</evidence>
<feature type="transmembrane region" description="Helical" evidence="2">
    <location>
        <begin position="187"/>
        <end position="208"/>
    </location>
</feature>
<dbReference type="EMBL" id="JBEYRS010000015">
    <property type="protein sequence ID" value="MEW2366278.1"/>
    <property type="molecule type" value="Genomic_DNA"/>
</dbReference>
<protein>
    <submittedName>
        <fullName evidence="3">TIGR04222 domain-containing membrane protein</fullName>
    </submittedName>
</protein>
<accession>A0ABV3M3K0</accession>
<keyword evidence="2" id="KW-1133">Transmembrane helix</keyword>
<keyword evidence="2" id="KW-0472">Membrane</keyword>
<evidence type="ECO:0000256" key="2">
    <source>
        <dbReference type="SAM" id="Phobius"/>
    </source>
</evidence>
<dbReference type="RefSeq" id="WP_359773434.1">
    <property type="nucleotide sequence ID" value="NZ_JBEYRR010000001.1"/>
</dbReference>
<dbReference type="NCBIfam" id="TIGR04222">
    <property type="entry name" value="near_uncomplex"/>
    <property type="match status" value="1"/>
</dbReference>
<evidence type="ECO:0000313" key="4">
    <source>
        <dbReference type="Proteomes" id="UP001553843"/>
    </source>
</evidence>
<feature type="transmembrane region" description="Helical" evidence="2">
    <location>
        <begin position="6"/>
        <end position="24"/>
    </location>
</feature>
<dbReference type="Proteomes" id="UP001553843">
    <property type="component" value="Unassembled WGS sequence"/>
</dbReference>